<accession>A0A840EV45</accession>
<comment type="caution">
    <text evidence="9">The sequence shown here is derived from an EMBL/GenBank/DDBJ whole genome shotgun (WGS) entry which is preliminary data.</text>
</comment>
<protein>
    <recommendedName>
        <fullName evidence="8">Cardiolipin synthase N-terminal domain-containing protein</fullName>
    </recommendedName>
</protein>
<evidence type="ECO:0000256" key="6">
    <source>
        <dbReference type="SAM" id="MobiDB-lite"/>
    </source>
</evidence>
<dbReference type="EMBL" id="JACIFP010000001">
    <property type="protein sequence ID" value="MBB4134193.1"/>
    <property type="molecule type" value="Genomic_DNA"/>
</dbReference>
<feature type="domain" description="Cardiolipin synthase N-terminal" evidence="8">
    <location>
        <begin position="10"/>
        <end position="55"/>
    </location>
</feature>
<dbReference type="Pfam" id="PF13396">
    <property type="entry name" value="PLDc_N"/>
    <property type="match status" value="1"/>
</dbReference>
<keyword evidence="5 7" id="KW-0472">Membrane</keyword>
<dbReference type="RefSeq" id="WP_183369399.1">
    <property type="nucleotide sequence ID" value="NZ_BAABHL010000105.1"/>
</dbReference>
<keyword evidence="2" id="KW-1003">Cell membrane</keyword>
<evidence type="ECO:0000256" key="5">
    <source>
        <dbReference type="ARBA" id="ARBA00023136"/>
    </source>
</evidence>
<dbReference type="Proteomes" id="UP000551501">
    <property type="component" value="Unassembled WGS sequence"/>
</dbReference>
<evidence type="ECO:0000256" key="4">
    <source>
        <dbReference type="ARBA" id="ARBA00022989"/>
    </source>
</evidence>
<evidence type="ECO:0000313" key="10">
    <source>
        <dbReference type="Proteomes" id="UP000551501"/>
    </source>
</evidence>
<sequence>MPYFGLIVLVIWVAALVDVVVADDWRVRHLPKVGWLIIVVLIPLAGSLVWFLVGRPEGARATPVQRTTGFPEYERPRPAQPSNPDDDEEFLRRIRERAEAQRRQAREMEADKRADESDE</sequence>
<feature type="transmembrane region" description="Helical" evidence="7">
    <location>
        <begin position="32"/>
        <end position="53"/>
    </location>
</feature>
<name>A0A840EV45_9ACTN</name>
<keyword evidence="10" id="KW-1185">Reference proteome</keyword>
<dbReference type="InterPro" id="IPR027379">
    <property type="entry name" value="CLS_N"/>
</dbReference>
<comment type="subcellular location">
    <subcellularLocation>
        <location evidence="1">Cell membrane</location>
        <topology evidence="1">Multi-pass membrane protein</topology>
    </subcellularLocation>
</comment>
<dbReference type="GO" id="GO:0005886">
    <property type="term" value="C:plasma membrane"/>
    <property type="evidence" value="ECO:0007669"/>
    <property type="project" value="UniProtKB-SubCell"/>
</dbReference>
<evidence type="ECO:0000256" key="7">
    <source>
        <dbReference type="SAM" id="Phobius"/>
    </source>
</evidence>
<gene>
    <name evidence="9" type="ORF">BKA16_000745</name>
</gene>
<feature type="region of interest" description="Disordered" evidence="6">
    <location>
        <begin position="62"/>
        <end position="119"/>
    </location>
</feature>
<keyword evidence="4 7" id="KW-1133">Transmembrane helix</keyword>
<evidence type="ECO:0000313" key="9">
    <source>
        <dbReference type="EMBL" id="MBB4134193.1"/>
    </source>
</evidence>
<evidence type="ECO:0000256" key="3">
    <source>
        <dbReference type="ARBA" id="ARBA00022692"/>
    </source>
</evidence>
<organism evidence="9 10">
    <name type="scientific">Gordonia humi</name>
    <dbReference type="NCBI Taxonomy" id="686429"/>
    <lineage>
        <taxon>Bacteria</taxon>
        <taxon>Bacillati</taxon>
        <taxon>Actinomycetota</taxon>
        <taxon>Actinomycetes</taxon>
        <taxon>Mycobacteriales</taxon>
        <taxon>Gordoniaceae</taxon>
        <taxon>Gordonia</taxon>
    </lineage>
</organism>
<evidence type="ECO:0000256" key="2">
    <source>
        <dbReference type="ARBA" id="ARBA00022475"/>
    </source>
</evidence>
<evidence type="ECO:0000259" key="8">
    <source>
        <dbReference type="Pfam" id="PF13396"/>
    </source>
</evidence>
<feature type="compositionally biased region" description="Basic and acidic residues" evidence="6">
    <location>
        <begin position="90"/>
        <end position="119"/>
    </location>
</feature>
<proteinExistence type="predicted"/>
<dbReference type="AlphaFoldDB" id="A0A840EV45"/>
<reference evidence="9 10" key="1">
    <citation type="submission" date="2020-08" db="EMBL/GenBank/DDBJ databases">
        <title>Sequencing the genomes of 1000 actinobacteria strains.</title>
        <authorList>
            <person name="Klenk H.-P."/>
        </authorList>
    </citation>
    <scope>NUCLEOTIDE SEQUENCE [LARGE SCALE GENOMIC DNA]</scope>
    <source>
        <strain evidence="9 10">DSM 45298</strain>
    </source>
</reference>
<keyword evidence="3 7" id="KW-0812">Transmembrane</keyword>
<evidence type="ECO:0000256" key="1">
    <source>
        <dbReference type="ARBA" id="ARBA00004651"/>
    </source>
</evidence>